<dbReference type="Gene3D" id="3.90.550.10">
    <property type="entry name" value="Spore Coat Polysaccharide Biosynthesis Protein SpsA, Chain A"/>
    <property type="match status" value="1"/>
</dbReference>
<dbReference type="InterPro" id="IPR049577">
    <property type="entry name" value="GMPP_N"/>
</dbReference>
<dbReference type="PANTHER" id="PTHR46390:SF1">
    <property type="entry name" value="MANNOSE-1-PHOSPHATE GUANYLYLTRANSFERASE"/>
    <property type="match status" value="1"/>
</dbReference>
<evidence type="ECO:0000259" key="1">
    <source>
        <dbReference type="Pfam" id="PF00483"/>
    </source>
</evidence>
<dbReference type="SUPFAM" id="SSF159283">
    <property type="entry name" value="Guanosine diphospho-D-mannose pyrophosphorylase/mannose-6-phosphate isomerase linker domain"/>
    <property type="match status" value="1"/>
</dbReference>
<name>A0ABP9AD92_9SPHI</name>
<dbReference type="GO" id="GO:0016779">
    <property type="term" value="F:nucleotidyltransferase activity"/>
    <property type="evidence" value="ECO:0007669"/>
    <property type="project" value="UniProtKB-KW"/>
</dbReference>
<dbReference type="PANTHER" id="PTHR46390">
    <property type="entry name" value="MANNOSE-1-PHOSPHATE GUANYLYLTRANSFERASE"/>
    <property type="match status" value="1"/>
</dbReference>
<feature type="domain" description="Nucleotidyl transferase" evidence="1">
    <location>
        <begin position="11"/>
        <end position="289"/>
    </location>
</feature>
<dbReference type="SUPFAM" id="SSF53448">
    <property type="entry name" value="Nucleotide-diphospho-sugar transferases"/>
    <property type="match status" value="1"/>
</dbReference>
<dbReference type="InterPro" id="IPR054566">
    <property type="entry name" value="ManC/GMP-like_b-helix"/>
</dbReference>
<evidence type="ECO:0000313" key="3">
    <source>
        <dbReference type="EMBL" id="GAA4779471.1"/>
    </source>
</evidence>
<dbReference type="InterPro" id="IPR051161">
    <property type="entry name" value="Mannose-6P_isomerase_type2"/>
</dbReference>
<keyword evidence="3" id="KW-0548">Nucleotidyltransferase</keyword>
<keyword evidence="3" id="KW-0808">Transferase</keyword>
<keyword evidence="4" id="KW-1185">Reference proteome</keyword>
<gene>
    <name evidence="3" type="ORF">GCM10023231_02810</name>
</gene>
<organism evidence="3 4">
    <name type="scientific">Olivibacter ginsenosidimutans</name>
    <dbReference type="NCBI Taxonomy" id="1176537"/>
    <lineage>
        <taxon>Bacteria</taxon>
        <taxon>Pseudomonadati</taxon>
        <taxon>Bacteroidota</taxon>
        <taxon>Sphingobacteriia</taxon>
        <taxon>Sphingobacteriales</taxon>
        <taxon>Sphingobacteriaceae</taxon>
        <taxon>Olivibacter</taxon>
    </lineage>
</organism>
<dbReference type="EMBL" id="BAABIQ010000002">
    <property type="protein sequence ID" value="GAA4779471.1"/>
    <property type="molecule type" value="Genomic_DNA"/>
</dbReference>
<feature type="domain" description="MannoseP isomerase/GMP-like beta-helix" evidence="2">
    <location>
        <begin position="300"/>
        <end position="351"/>
    </location>
</feature>
<dbReference type="InterPro" id="IPR029044">
    <property type="entry name" value="Nucleotide-diphossugar_trans"/>
</dbReference>
<sequence length="361" mass="40754">MLMTTKNNYVLIMAGGVGSRFWPVSRSSFPKQFIDVLGTGKTLIQTTYERFTRIVSPDHIFIITNEAHVGLVHEQISELPKENIIGEPMMRNTAACIAYASNKINCINPEANLVVAPADHLILDVDKFVHDIKEALYHASNDWLITLGIRPSRPDTGYGYIQYVEKDTALKKVKIFTEKPNLELAKTFVQSGDFLWNAGIFIWSVKSILNAFEQYQAEMYELFNEGCDHYQGPKAAAFIANAYTRCASISIDYAIMEKADNVYVLPTDFGWSDLGTWASIYELGTKDEQKNVTHPTHRIVMRNSTNCIVNVPLNKLVVLSGLNDYIVVESNDTLLICPREDEQSVKEIVSEVKEKYGTDYI</sequence>
<evidence type="ECO:0000313" key="4">
    <source>
        <dbReference type="Proteomes" id="UP001501411"/>
    </source>
</evidence>
<evidence type="ECO:0000259" key="2">
    <source>
        <dbReference type="Pfam" id="PF22640"/>
    </source>
</evidence>
<dbReference type="Proteomes" id="UP001501411">
    <property type="component" value="Unassembled WGS sequence"/>
</dbReference>
<dbReference type="Pfam" id="PF00483">
    <property type="entry name" value="NTP_transferase"/>
    <property type="match status" value="1"/>
</dbReference>
<dbReference type="InterPro" id="IPR005835">
    <property type="entry name" value="NTP_transferase_dom"/>
</dbReference>
<protein>
    <submittedName>
        <fullName evidence="3">Mannose-1-phosphate guanylyltransferase</fullName>
    </submittedName>
</protein>
<dbReference type="CDD" id="cd02509">
    <property type="entry name" value="GDP-M1P_Guanylyltransferase"/>
    <property type="match status" value="1"/>
</dbReference>
<accession>A0ABP9AD92</accession>
<dbReference type="Pfam" id="PF22640">
    <property type="entry name" value="ManC_GMP_beta-helix"/>
    <property type="match status" value="1"/>
</dbReference>
<comment type="caution">
    <text evidence="3">The sequence shown here is derived from an EMBL/GenBank/DDBJ whole genome shotgun (WGS) entry which is preliminary data.</text>
</comment>
<proteinExistence type="predicted"/>
<reference evidence="4" key="1">
    <citation type="journal article" date="2019" name="Int. J. Syst. Evol. Microbiol.">
        <title>The Global Catalogue of Microorganisms (GCM) 10K type strain sequencing project: providing services to taxonomists for standard genome sequencing and annotation.</title>
        <authorList>
            <consortium name="The Broad Institute Genomics Platform"/>
            <consortium name="The Broad Institute Genome Sequencing Center for Infectious Disease"/>
            <person name="Wu L."/>
            <person name="Ma J."/>
        </authorList>
    </citation>
    <scope>NUCLEOTIDE SEQUENCE [LARGE SCALE GENOMIC DNA]</scope>
    <source>
        <strain evidence="4">JCM 18200</strain>
    </source>
</reference>